<dbReference type="SUPFAM" id="SSF53474">
    <property type="entry name" value="alpha/beta-Hydrolases"/>
    <property type="match status" value="1"/>
</dbReference>
<evidence type="ECO:0000256" key="2">
    <source>
        <dbReference type="ARBA" id="ARBA00022801"/>
    </source>
</evidence>
<gene>
    <name evidence="4" type="ORF">FNV43_RR01829</name>
</gene>
<dbReference type="Pfam" id="PF07859">
    <property type="entry name" value="Abhydrolase_3"/>
    <property type="match status" value="1"/>
</dbReference>
<feature type="domain" description="Alpha/beta hydrolase fold-3" evidence="3">
    <location>
        <begin position="83"/>
        <end position="300"/>
    </location>
</feature>
<evidence type="ECO:0000259" key="3">
    <source>
        <dbReference type="Pfam" id="PF07859"/>
    </source>
</evidence>
<keyword evidence="2" id="KW-0378">Hydrolase</keyword>
<dbReference type="Proteomes" id="UP000796880">
    <property type="component" value="Unassembled WGS sequence"/>
</dbReference>
<dbReference type="Gene3D" id="3.40.50.1820">
    <property type="entry name" value="alpha/beta hydrolase"/>
    <property type="match status" value="1"/>
</dbReference>
<comment type="similarity">
    <text evidence="1">Belongs to the 'GDXG' lipolytic enzyme family.</text>
</comment>
<dbReference type="InterPro" id="IPR029058">
    <property type="entry name" value="AB_hydrolase_fold"/>
</dbReference>
<reference evidence="4" key="1">
    <citation type="submission" date="2020-03" db="EMBL/GenBank/DDBJ databases">
        <title>A high-quality chromosome-level genome assembly of a woody plant with both climbing and erect habits, Rhamnella rubrinervis.</title>
        <authorList>
            <person name="Lu Z."/>
            <person name="Yang Y."/>
            <person name="Zhu X."/>
            <person name="Sun Y."/>
        </authorList>
    </citation>
    <scope>NUCLEOTIDE SEQUENCE</scope>
    <source>
        <strain evidence="4">BYM</strain>
        <tissue evidence="4">Leaf</tissue>
    </source>
</reference>
<evidence type="ECO:0000313" key="5">
    <source>
        <dbReference type="Proteomes" id="UP000796880"/>
    </source>
</evidence>
<organism evidence="4 5">
    <name type="scientific">Rhamnella rubrinervis</name>
    <dbReference type="NCBI Taxonomy" id="2594499"/>
    <lineage>
        <taxon>Eukaryota</taxon>
        <taxon>Viridiplantae</taxon>
        <taxon>Streptophyta</taxon>
        <taxon>Embryophyta</taxon>
        <taxon>Tracheophyta</taxon>
        <taxon>Spermatophyta</taxon>
        <taxon>Magnoliopsida</taxon>
        <taxon>eudicotyledons</taxon>
        <taxon>Gunneridae</taxon>
        <taxon>Pentapetalae</taxon>
        <taxon>rosids</taxon>
        <taxon>fabids</taxon>
        <taxon>Rosales</taxon>
        <taxon>Rhamnaceae</taxon>
        <taxon>rhamnoid group</taxon>
        <taxon>Rhamneae</taxon>
        <taxon>Rhamnella</taxon>
    </lineage>
</organism>
<dbReference type="PROSITE" id="PS01173">
    <property type="entry name" value="LIPASE_GDXG_HIS"/>
    <property type="match status" value="1"/>
</dbReference>
<dbReference type="PANTHER" id="PTHR23024">
    <property type="entry name" value="ARYLACETAMIDE DEACETYLASE"/>
    <property type="match status" value="1"/>
</dbReference>
<dbReference type="InterPro" id="IPR002168">
    <property type="entry name" value="Lipase_GDXG_HIS_AS"/>
</dbReference>
<evidence type="ECO:0000313" key="4">
    <source>
        <dbReference type="EMBL" id="KAF3457172.1"/>
    </source>
</evidence>
<sequence>MASASSSPKEVATEILPYIRVYKDGTVERLLGSPNVPPSPDGDPETGVSSKDITISVLNYTSFPARIYLPDLSQNQNQKLPVLIYFHGGGFCIESSFSFFTHRYLSRLVYEAKVVAVSVEYRLAPENPLPAAYDDCWVALRWAASHSTDTQGFKKELWLTNHGDFGRLYIGGDSSGANIAHDIAIRAGNESLPGGVKLLGAFLGVPYFLGSKPIGSEPIEGFEKSFSYVIWNFVYPSAPGGVDNPKLNTLVAGAPSLAGLGCSRLLVVVAENDELRDRGVWYCNGVRESGWEGELEVFETEGAHTSHILEIDTEIAKTVIKRIASFLV</sequence>
<dbReference type="PANTHER" id="PTHR23024:SF551">
    <property type="entry name" value="2-HYDROXYISOFLAVANONE DEHYDRATASE-LIKE"/>
    <property type="match status" value="1"/>
</dbReference>
<evidence type="ECO:0000256" key="1">
    <source>
        <dbReference type="ARBA" id="ARBA00010515"/>
    </source>
</evidence>
<keyword evidence="5" id="KW-1185">Reference proteome</keyword>
<dbReference type="OrthoDB" id="408631at2759"/>
<dbReference type="AlphaFoldDB" id="A0A8K0HQB9"/>
<name>A0A8K0HQB9_9ROSA</name>
<protein>
    <recommendedName>
        <fullName evidence="3">Alpha/beta hydrolase fold-3 domain-containing protein</fullName>
    </recommendedName>
</protein>
<dbReference type="InterPro" id="IPR050466">
    <property type="entry name" value="Carboxylest/Gibb_receptor"/>
</dbReference>
<accession>A0A8K0HQB9</accession>
<dbReference type="EMBL" id="VOIH02000001">
    <property type="protein sequence ID" value="KAF3457172.1"/>
    <property type="molecule type" value="Genomic_DNA"/>
</dbReference>
<proteinExistence type="inferred from homology"/>
<dbReference type="GO" id="GO:0016787">
    <property type="term" value="F:hydrolase activity"/>
    <property type="evidence" value="ECO:0007669"/>
    <property type="project" value="UniProtKB-KW"/>
</dbReference>
<comment type="caution">
    <text evidence="4">The sequence shown here is derived from an EMBL/GenBank/DDBJ whole genome shotgun (WGS) entry which is preliminary data.</text>
</comment>
<dbReference type="InterPro" id="IPR013094">
    <property type="entry name" value="AB_hydrolase_3"/>
</dbReference>